<feature type="transmembrane region" description="Helical" evidence="1">
    <location>
        <begin position="46"/>
        <end position="69"/>
    </location>
</feature>
<dbReference type="EMBL" id="FWWW01000070">
    <property type="protein sequence ID" value="SMB96159.1"/>
    <property type="molecule type" value="Genomic_DNA"/>
</dbReference>
<accession>A0A1W1VS37</accession>
<dbReference type="RefSeq" id="WP_084445886.1">
    <property type="nucleotide sequence ID" value="NZ_FWWW01000070.1"/>
</dbReference>
<evidence type="ECO:0000313" key="3">
    <source>
        <dbReference type="Proteomes" id="UP000192266"/>
    </source>
</evidence>
<gene>
    <name evidence="2" type="ORF">SAMN00120144_0551</name>
</gene>
<evidence type="ECO:0000256" key="1">
    <source>
        <dbReference type="SAM" id="Phobius"/>
    </source>
</evidence>
<reference evidence="2 3" key="1">
    <citation type="submission" date="2017-04" db="EMBL/GenBank/DDBJ databases">
        <authorList>
            <person name="Afonso C.L."/>
            <person name="Miller P.J."/>
            <person name="Scott M.A."/>
            <person name="Spackman E."/>
            <person name="Goraichik I."/>
            <person name="Dimitrov K.M."/>
            <person name="Suarez D.L."/>
            <person name="Swayne D.E."/>
        </authorList>
    </citation>
    <scope>NUCLEOTIDE SEQUENCE [LARGE SCALE GENOMIC DNA]</scope>
    <source>
        <strain evidence="2 3">DSM 11622</strain>
    </source>
</reference>
<protein>
    <submittedName>
        <fullName evidence="2">Uncharacterized protein</fullName>
    </submittedName>
</protein>
<dbReference type="AlphaFoldDB" id="A0A1W1VS37"/>
<keyword evidence="3" id="KW-1185">Reference proteome</keyword>
<proteinExistence type="predicted"/>
<evidence type="ECO:0000313" key="2">
    <source>
        <dbReference type="EMBL" id="SMB96159.1"/>
    </source>
</evidence>
<keyword evidence="1" id="KW-0472">Membrane</keyword>
<feature type="transmembrane region" description="Helical" evidence="1">
    <location>
        <begin position="179"/>
        <end position="196"/>
    </location>
</feature>
<organism evidence="2 3">
    <name type="scientific">Hymenobacter roseosalivarius DSM 11622</name>
    <dbReference type="NCBI Taxonomy" id="645990"/>
    <lineage>
        <taxon>Bacteria</taxon>
        <taxon>Pseudomonadati</taxon>
        <taxon>Bacteroidota</taxon>
        <taxon>Cytophagia</taxon>
        <taxon>Cytophagales</taxon>
        <taxon>Hymenobacteraceae</taxon>
        <taxon>Hymenobacter</taxon>
    </lineage>
</organism>
<feature type="transmembrane region" description="Helical" evidence="1">
    <location>
        <begin position="234"/>
        <end position="254"/>
    </location>
</feature>
<feature type="transmembrane region" description="Helical" evidence="1">
    <location>
        <begin position="296"/>
        <end position="317"/>
    </location>
</feature>
<dbReference type="STRING" id="645990.SAMN00120144_0551"/>
<feature type="transmembrane region" description="Helical" evidence="1">
    <location>
        <begin position="202"/>
        <end position="222"/>
    </location>
</feature>
<name>A0A1W1VS37_9BACT</name>
<dbReference type="OrthoDB" id="5936019at2"/>
<keyword evidence="1" id="KW-1133">Transmembrane helix</keyword>
<dbReference type="Proteomes" id="UP000192266">
    <property type="component" value="Unassembled WGS sequence"/>
</dbReference>
<feature type="transmembrane region" description="Helical" evidence="1">
    <location>
        <begin position="18"/>
        <end position="40"/>
    </location>
</feature>
<keyword evidence="1" id="KW-0812">Transmembrane</keyword>
<feature type="transmembrane region" description="Helical" evidence="1">
    <location>
        <begin position="266"/>
        <end position="284"/>
    </location>
</feature>
<sequence>MNTQQAQQEYGTAKGWRLFMYIFGPPLILLFLAIPFLGWYNSQQLGLGLFIGFSALMIGMAIFLIYGLLETIKAKHIITTDMLIYAGIFRRKELPLANIKGYRIDQHYIRIFPDSAVDPKIQIGYTSEDYAGLQEWFADRYPDLDVLEQEQEAAQALEEHDLGRTPTERQETLKKARRTAKWLNIIGGIVAAWLLLRPQPYQWAIAVGLVVPLLAMAALWIHQGAIRFDEKKNSAYPGVTTAIIGPPLLLLMRVVLDFEVLDYRPLWPQAAVVAVIGILILLGGSRDFLFRDKSRISLLIATLFTAAIYGFAATLSYNCTFDEGQATIYEAKVLSKRTSSGKTTTYYLHVSPWGPRTSTDDVTVSRQYYQQVKVGKEIEIHSMPGQLNVPWFTVAE</sequence>